<dbReference type="InterPro" id="IPR010617">
    <property type="entry name" value="TMEM175-like"/>
</dbReference>
<feature type="transmembrane region" description="Helical" evidence="13">
    <location>
        <begin position="12"/>
        <end position="29"/>
    </location>
</feature>
<evidence type="ECO:0000256" key="12">
    <source>
        <dbReference type="ARBA" id="ARBA00034430"/>
    </source>
</evidence>
<evidence type="ECO:0000256" key="1">
    <source>
        <dbReference type="ARBA" id="ARBA00004141"/>
    </source>
</evidence>
<reference evidence="14 15" key="1">
    <citation type="journal article" date="2013" name="Front. Microbiol.">
        <title>The genome of the endophytic bacterium H. frisingense GSF30(T) identifies diverse strategies in the Herbaspirillum genus to interact with plants.</title>
        <authorList>
            <person name="Straub D."/>
            <person name="Rothballer M."/>
            <person name="Hartmann A."/>
            <person name="Ludewig U."/>
        </authorList>
    </citation>
    <scope>NUCLEOTIDE SEQUENCE [LARGE SCALE GENOMIC DNA]</scope>
    <source>
        <strain evidence="14 15">GSF30</strain>
    </source>
</reference>
<dbReference type="PANTHER" id="PTHR31462:SF5">
    <property type="entry name" value="ENDOSOMAL_LYSOSOMAL PROTON CHANNEL TMEM175"/>
    <property type="match status" value="1"/>
</dbReference>
<dbReference type="GO" id="GO:0016020">
    <property type="term" value="C:membrane"/>
    <property type="evidence" value="ECO:0007669"/>
    <property type="project" value="UniProtKB-SubCell"/>
</dbReference>
<feature type="transmembrane region" description="Helical" evidence="13">
    <location>
        <begin position="75"/>
        <end position="96"/>
    </location>
</feature>
<feature type="transmembrane region" description="Helical" evidence="13">
    <location>
        <begin position="150"/>
        <end position="180"/>
    </location>
</feature>
<evidence type="ECO:0000256" key="10">
    <source>
        <dbReference type="ARBA" id="ARBA00023136"/>
    </source>
</evidence>
<dbReference type="EMBL" id="AEEC02000012">
    <property type="protein sequence ID" value="EOA04866.1"/>
    <property type="molecule type" value="Genomic_DNA"/>
</dbReference>
<keyword evidence="7" id="KW-0630">Potassium</keyword>
<keyword evidence="3" id="KW-0813">Transport</keyword>
<protein>
    <submittedName>
        <fullName evidence="14">Integral membrane protein</fullName>
    </submittedName>
</protein>
<keyword evidence="6" id="KW-0631">Potassium channel</keyword>
<sequence>MNKSRLEAFSDGVFAIVLTIMVLELHAPASAEPSALLALAPALLSYALSFLYVGIYWTNHHHLFQLADRVNLRVLWANLHLLFWLSLLPFATAWIAGHHRDMAPVAAYGLILLMCSVSFLVLKRTLRASESNHPEAARILGQGRKNNTSILLYALAILLSQWAPLMASAIYAALAIVWLLPTRAATPAPRR</sequence>
<feature type="transmembrane region" description="Helical" evidence="13">
    <location>
        <begin position="35"/>
        <end position="55"/>
    </location>
</feature>
<proteinExistence type="inferred from homology"/>
<evidence type="ECO:0000256" key="6">
    <source>
        <dbReference type="ARBA" id="ARBA00022826"/>
    </source>
</evidence>
<evidence type="ECO:0000256" key="13">
    <source>
        <dbReference type="SAM" id="Phobius"/>
    </source>
</evidence>
<comment type="caution">
    <text evidence="14">The sequence shown here is derived from an EMBL/GenBank/DDBJ whole genome shotgun (WGS) entry which is preliminary data.</text>
</comment>
<comment type="similarity">
    <text evidence="2">Belongs to the TMEM175 family.</text>
</comment>
<evidence type="ECO:0000313" key="14">
    <source>
        <dbReference type="EMBL" id="EOA04866.1"/>
    </source>
</evidence>
<feature type="transmembrane region" description="Helical" evidence="13">
    <location>
        <begin position="102"/>
        <end position="122"/>
    </location>
</feature>
<keyword evidence="10 13" id="KW-0472">Membrane</keyword>
<evidence type="ECO:0000256" key="2">
    <source>
        <dbReference type="ARBA" id="ARBA00006920"/>
    </source>
</evidence>
<dbReference type="PANTHER" id="PTHR31462">
    <property type="entry name" value="ENDOSOMAL/LYSOSOMAL POTASSIUM CHANNEL TMEM175"/>
    <property type="match status" value="1"/>
</dbReference>
<organism evidence="14 15">
    <name type="scientific">Herbaspirillum frisingense GSF30</name>
    <dbReference type="NCBI Taxonomy" id="864073"/>
    <lineage>
        <taxon>Bacteria</taxon>
        <taxon>Pseudomonadati</taxon>
        <taxon>Pseudomonadota</taxon>
        <taxon>Betaproteobacteria</taxon>
        <taxon>Burkholderiales</taxon>
        <taxon>Oxalobacteraceae</taxon>
        <taxon>Herbaspirillum</taxon>
    </lineage>
</organism>
<evidence type="ECO:0000256" key="9">
    <source>
        <dbReference type="ARBA" id="ARBA00023065"/>
    </source>
</evidence>
<keyword evidence="5 13" id="KW-0812">Transmembrane</keyword>
<evidence type="ECO:0000256" key="11">
    <source>
        <dbReference type="ARBA" id="ARBA00023303"/>
    </source>
</evidence>
<dbReference type="Pfam" id="PF06736">
    <property type="entry name" value="TMEM175"/>
    <property type="match status" value="1"/>
</dbReference>
<dbReference type="RefSeq" id="WP_006463367.1">
    <property type="nucleotide sequence ID" value="NZ_AEEC02000012.1"/>
</dbReference>
<dbReference type="GO" id="GO:0015252">
    <property type="term" value="F:proton channel activity"/>
    <property type="evidence" value="ECO:0007669"/>
    <property type="project" value="InterPro"/>
</dbReference>
<keyword evidence="11" id="KW-0407">Ion channel</keyword>
<evidence type="ECO:0000256" key="4">
    <source>
        <dbReference type="ARBA" id="ARBA00022538"/>
    </source>
</evidence>
<keyword evidence="8 13" id="KW-1133">Transmembrane helix</keyword>
<accession>A0AAI9N3V3</accession>
<evidence type="ECO:0000256" key="3">
    <source>
        <dbReference type="ARBA" id="ARBA00022448"/>
    </source>
</evidence>
<evidence type="ECO:0000256" key="5">
    <source>
        <dbReference type="ARBA" id="ARBA00022692"/>
    </source>
</evidence>
<keyword evidence="9" id="KW-0406">Ion transport</keyword>
<evidence type="ECO:0000256" key="8">
    <source>
        <dbReference type="ARBA" id="ARBA00022989"/>
    </source>
</evidence>
<comment type="subcellular location">
    <subcellularLocation>
        <location evidence="1">Membrane</location>
        <topology evidence="1">Multi-pass membrane protein</topology>
    </subcellularLocation>
</comment>
<comment type="catalytic activity">
    <reaction evidence="12">
        <text>K(+)(in) = K(+)(out)</text>
        <dbReference type="Rhea" id="RHEA:29463"/>
        <dbReference type="ChEBI" id="CHEBI:29103"/>
    </reaction>
</comment>
<evidence type="ECO:0000313" key="15">
    <source>
        <dbReference type="Proteomes" id="UP000006772"/>
    </source>
</evidence>
<dbReference type="GO" id="GO:0005267">
    <property type="term" value="F:potassium channel activity"/>
    <property type="evidence" value="ECO:0007669"/>
    <property type="project" value="UniProtKB-KW"/>
</dbReference>
<dbReference type="Proteomes" id="UP000006772">
    <property type="component" value="Unassembled WGS sequence"/>
</dbReference>
<name>A0AAI9N3V3_9BURK</name>
<keyword evidence="4" id="KW-0633">Potassium transport</keyword>
<evidence type="ECO:0000256" key="7">
    <source>
        <dbReference type="ARBA" id="ARBA00022958"/>
    </source>
</evidence>
<gene>
    <name evidence="14" type="ORF">HFRIS_010834</name>
</gene>
<dbReference type="AlphaFoldDB" id="A0AAI9N3V3"/>